<protein>
    <submittedName>
        <fullName evidence="2">Uncharacterized protein</fullName>
    </submittedName>
</protein>
<organism evidence="2">
    <name type="scientific">Oryza punctata</name>
    <name type="common">Red rice</name>
    <dbReference type="NCBI Taxonomy" id="4537"/>
    <lineage>
        <taxon>Eukaryota</taxon>
        <taxon>Viridiplantae</taxon>
        <taxon>Streptophyta</taxon>
        <taxon>Embryophyta</taxon>
        <taxon>Tracheophyta</taxon>
        <taxon>Spermatophyta</taxon>
        <taxon>Magnoliopsida</taxon>
        <taxon>Liliopsida</taxon>
        <taxon>Poales</taxon>
        <taxon>Poaceae</taxon>
        <taxon>BOP clade</taxon>
        <taxon>Oryzoideae</taxon>
        <taxon>Oryzeae</taxon>
        <taxon>Oryzinae</taxon>
        <taxon>Oryza</taxon>
    </lineage>
</organism>
<reference evidence="2" key="1">
    <citation type="submission" date="2015-04" db="UniProtKB">
        <authorList>
            <consortium name="EnsemblPlants"/>
        </authorList>
    </citation>
    <scope>IDENTIFICATION</scope>
</reference>
<evidence type="ECO:0000256" key="1">
    <source>
        <dbReference type="SAM" id="SignalP"/>
    </source>
</evidence>
<keyword evidence="1" id="KW-0732">Signal</keyword>
<evidence type="ECO:0000313" key="2">
    <source>
        <dbReference type="EnsemblPlants" id="OPUNC11G15600.1"/>
    </source>
</evidence>
<dbReference type="Proteomes" id="UP000026962">
    <property type="component" value="Chromosome 11"/>
</dbReference>
<accession>A0A0E0MGW9</accession>
<name>A0A0E0MGW9_ORYPU</name>
<keyword evidence="3" id="KW-1185">Reference proteome</keyword>
<dbReference type="AlphaFoldDB" id="A0A0E0MGW9"/>
<sequence length="73" mass="8041">MVTKLVVSLVWHAPTCGMAHEVDGRGARSGIKATIPILIPEKGTLCSMLDWILQLNDELGKLGKQSFMQIKYT</sequence>
<proteinExistence type="predicted"/>
<dbReference type="EnsemblPlants" id="OPUNC11G15600.1">
    <property type="protein sequence ID" value="OPUNC11G15600.1"/>
    <property type="gene ID" value="OPUNC11G15600"/>
</dbReference>
<dbReference type="HOGENOM" id="CLU_2871400_0_0_1"/>
<reference evidence="2" key="2">
    <citation type="submission" date="2018-05" db="EMBL/GenBank/DDBJ databases">
        <title>OpunRS2 (Oryza punctata Reference Sequence Version 2).</title>
        <authorList>
            <person name="Zhang J."/>
            <person name="Kudrna D."/>
            <person name="Lee S."/>
            <person name="Talag J."/>
            <person name="Welchert J."/>
            <person name="Wing R.A."/>
        </authorList>
    </citation>
    <scope>NUCLEOTIDE SEQUENCE [LARGE SCALE GENOMIC DNA]</scope>
</reference>
<evidence type="ECO:0000313" key="3">
    <source>
        <dbReference type="Proteomes" id="UP000026962"/>
    </source>
</evidence>
<feature type="signal peptide" evidence="1">
    <location>
        <begin position="1"/>
        <end position="19"/>
    </location>
</feature>
<feature type="chain" id="PRO_5002367763" evidence="1">
    <location>
        <begin position="20"/>
        <end position="73"/>
    </location>
</feature>
<dbReference type="Gramene" id="OPUNC11G15600.1">
    <property type="protein sequence ID" value="OPUNC11G15600.1"/>
    <property type="gene ID" value="OPUNC11G15600"/>
</dbReference>